<protein>
    <recommendedName>
        <fullName evidence="3">Gamma-glutamylcyclotransferase family protein</fullName>
    </recommendedName>
</protein>
<dbReference type="PANTHER" id="PTHR12510">
    <property type="entry name" value="TROPONIN C-AKIN-1 PROTEIN"/>
    <property type="match status" value="1"/>
</dbReference>
<gene>
    <name evidence="5" type="ORF">ABEB36_006434</name>
</gene>
<evidence type="ECO:0000313" key="6">
    <source>
        <dbReference type="Proteomes" id="UP001566132"/>
    </source>
</evidence>
<dbReference type="AlphaFoldDB" id="A0ABD1ETH2"/>
<dbReference type="Gene3D" id="3.10.490.10">
    <property type="entry name" value="Gamma-glutamyl cyclotransferase-like"/>
    <property type="match status" value="1"/>
</dbReference>
<name>A0ABD1ETH2_HYPHA</name>
<feature type="active site" description="Proton acceptor" evidence="2">
    <location>
        <position position="83"/>
    </location>
</feature>
<accession>A0ABD1ETH2</accession>
<reference evidence="5 6" key="1">
    <citation type="submission" date="2024-05" db="EMBL/GenBank/DDBJ databases">
        <title>Genetic variation in Jamaican populations of the coffee berry borer (Hypothenemus hampei).</title>
        <authorList>
            <person name="Errbii M."/>
            <person name="Myrie A."/>
        </authorList>
    </citation>
    <scope>NUCLEOTIDE SEQUENCE [LARGE SCALE GENOMIC DNA]</scope>
    <source>
        <strain evidence="5">JA-Hopewell-2020-01-JO</strain>
        <tissue evidence="5">Whole body</tissue>
    </source>
</reference>
<evidence type="ECO:0000313" key="5">
    <source>
        <dbReference type="EMBL" id="KAL1501029.1"/>
    </source>
</evidence>
<evidence type="ECO:0000256" key="1">
    <source>
        <dbReference type="ARBA" id="ARBA00008861"/>
    </source>
</evidence>
<dbReference type="InterPro" id="IPR036568">
    <property type="entry name" value="GGCT-like_sf"/>
</dbReference>
<dbReference type="PANTHER" id="PTHR12510:SF4">
    <property type="entry name" value="GAMMA-GLUTAMYLAMINECYCLOTRANSFERASE"/>
    <property type="match status" value="1"/>
</dbReference>
<dbReference type="EMBL" id="JBDJPC010000005">
    <property type="protein sequence ID" value="KAL1501029.1"/>
    <property type="molecule type" value="Genomic_DNA"/>
</dbReference>
<comment type="caution">
    <text evidence="5">The sequence shown here is derived from an EMBL/GenBank/DDBJ whole genome shotgun (WGS) entry which is preliminary data.</text>
</comment>
<organism evidence="5 6">
    <name type="scientific">Hypothenemus hampei</name>
    <name type="common">Coffee berry borer</name>
    <dbReference type="NCBI Taxonomy" id="57062"/>
    <lineage>
        <taxon>Eukaryota</taxon>
        <taxon>Metazoa</taxon>
        <taxon>Ecdysozoa</taxon>
        <taxon>Arthropoda</taxon>
        <taxon>Hexapoda</taxon>
        <taxon>Insecta</taxon>
        <taxon>Pterygota</taxon>
        <taxon>Neoptera</taxon>
        <taxon>Endopterygota</taxon>
        <taxon>Coleoptera</taxon>
        <taxon>Polyphaga</taxon>
        <taxon>Cucujiformia</taxon>
        <taxon>Curculionidae</taxon>
        <taxon>Scolytinae</taxon>
        <taxon>Hypothenemus</taxon>
    </lineage>
</organism>
<evidence type="ECO:0000256" key="2">
    <source>
        <dbReference type="PIRSR" id="PIRSR639126-1"/>
    </source>
</evidence>
<feature type="domain" description="Gamma-glutamylcyclotransferase AIG2-like" evidence="4">
    <location>
        <begin position="6"/>
        <end position="125"/>
    </location>
</feature>
<dbReference type="InterPro" id="IPR013024">
    <property type="entry name" value="GGCT-like"/>
</dbReference>
<proteinExistence type="inferred from homology"/>
<comment type="similarity">
    <text evidence="1 3">Belongs to the gamma-glutamylcyclotransferase family.</text>
</comment>
<dbReference type="Proteomes" id="UP001566132">
    <property type="component" value="Unassembled WGS sequence"/>
</dbReference>
<evidence type="ECO:0000259" key="4">
    <source>
        <dbReference type="Pfam" id="PF06094"/>
    </source>
</evidence>
<keyword evidence="6" id="KW-1185">Reference proteome</keyword>
<dbReference type="SUPFAM" id="SSF110857">
    <property type="entry name" value="Gamma-glutamyl cyclotransferase-like"/>
    <property type="match status" value="1"/>
</dbReference>
<dbReference type="CDD" id="cd06661">
    <property type="entry name" value="GGCT_like"/>
    <property type="match status" value="1"/>
</dbReference>
<dbReference type="InterPro" id="IPR009288">
    <property type="entry name" value="AIG2-like_dom"/>
</dbReference>
<sequence>MALHRVFVYGTLKRSEPNHGLLESNPNQAKFLFEAQTKEKFPLIIGTQYNIPFLLYAPGKGFNVKGEVYEVDDQVLHNLDQLEDHPNFYIRDLYEVQTLDGSHTENVWIYMIKTFNEELQKPNMESYSNLGAHGLRYVSSEVDVSSLEDLK</sequence>
<dbReference type="Pfam" id="PF06094">
    <property type="entry name" value="GGACT"/>
    <property type="match status" value="1"/>
</dbReference>
<evidence type="ECO:0000256" key="3">
    <source>
        <dbReference type="RuleBase" id="RU367036"/>
    </source>
</evidence>
<dbReference type="InterPro" id="IPR039126">
    <property type="entry name" value="GGACT"/>
</dbReference>